<evidence type="ECO:0000313" key="1">
    <source>
        <dbReference type="EMBL" id="MEN2765694.1"/>
    </source>
</evidence>
<dbReference type="Proteomes" id="UP001444625">
    <property type="component" value="Unassembled WGS sequence"/>
</dbReference>
<protein>
    <recommendedName>
        <fullName evidence="3">WYL domain-containing protein</fullName>
    </recommendedName>
</protein>
<name>A0ABU9XEV3_9BACI</name>
<dbReference type="RefSeq" id="WP_345823169.1">
    <property type="nucleotide sequence ID" value="NZ_JBDIML010000001.1"/>
</dbReference>
<comment type="caution">
    <text evidence="1">The sequence shown here is derived from an EMBL/GenBank/DDBJ whole genome shotgun (WGS) entry which is preliminary data.</text>
</comment>
<gene>
    <name evidence="1" type="ORF">ABC228_00700</name>
</gene>
<reference evidence="1 2" key="1">
    <citation type="submission" date="2024-05" db="EMBL/GenBank/DDBJ databases">
        <authorList>
            <person name="Haq I."/>
            <person name="Ullah Z."/>
            <person name="Ahmad R."/>
            <person name="Li M."/>
            <person name="Tong Y."/>
        </authorList>
    </citation>
    <scope>NUCLEOTIDE SEQUENCE [LARGE SCALE GENOMIC DNA]</scope>
    <source>
        <strain evidence="1 2">16A2E</strain>
    </source>
</reference>
<evidence type="ECO:0008006" key="3">
    <source>
        <dbReference type="Google" id="ProtNLM"/>
    </source>
</evidence>
<accession>A0ABU9XEV3</accession>
<dbReference type="EMBL" id="JBDIML010000001">
    <property type="protein sequence ID" value="MEN2765694.1"/>
    <property type="molecule type" value="Genomic_DNA"/>
</dbReference>
<proteinExistence type="predicted"/>
<evidence type="ECO:0000313" key="2">
    <source>
        <dbReference type="Proteomes" id="UP001444625"/>
    </source>
</evidence>
<keyword evidence="2" id="KW-1185">Reference proteome</keyword>
<sequence length="71" mass="8458">MKGLMARSIESKEKIVIFYIDRNNNITQRYIRIISFDEETVIAFCFWRKKIRNFKMKNILSAGPIKNRMGA</sequence>
<organism evidence="1 2">
    <name type="scientific">Ornithinibacillus xuwenensis</name>
    <dbReference type="NCBI Taxonomy" id="3144668"/>
    <lineage>
        <taxon>Bacteria</taxon>
        <taxon>Bacillati</taxon>
        <taxon>Bacillota</taxon>
        <taxon>Bacilli</taxon>
        <taxon>Bacillales</taxon>
        <taxon>Bacillaceae</taxon>
        <taxon>Ornithinibacillus</taxon>
    </lineage>
</organism>